<dbReference type="EnsemblMetazoa" id="ASIC016463-RA">
    <property type="protein sequence ID" value="ASIC016463-PA"/>
    <property type="gene ID" value="ASIC016463"/>
</dbReference>
<protein>
    <submittedName>
        <fullName evidence="1 2">Uncharacterized protein</fullName>
    </submittedName>
</protein>
<gene>
    <name evidence="1" type="ORF">ZHAS_00016463</name>
</gene>
<dbReference type="Proteomes" id="UP000030765">
    <property type="component" value="Unassembled WGS sequence"/>
</dbReference>
<organism evidence="1">
    <name type="scientific">Anopheles sinensis</name>
    <name type="common">Mosquito</name>
    <dbReference type="NCBI Taxonomy" id="74873"/>
    <lineage>
        <taxon>Eukaryota</taxon>
        <taxon>Metazoa</taxon>
        <taxon>Ecdysozoa</taxon>
        <taxon>Arthropoda</taxon>
        <taxon>Hexapoda</taxon>
        <taxon>Insecta</taxon>
        <taxon>Pterygota</taxon>
        <taxon>Neoptera</taxon>
        <taxon>Endopterygota</taxon>
        <taxon>Diptera</taxon>
        <taxon>Nematocera</taxon>
        <taxon>Culicoidea</taxon>
        <taxon>Culicidae</taxon>
        <taxon>Anophelinae</taxon>
        <taxon>Anopheles</taxon>
    </lineage>
</organism>
<accession>A0A084WE33</accession>
<proteinExistence type="predicted"/>
<dbReference type="VEuPathDB" id="VectorBase:ASIC016463"/>
<reference evidence="1 3" key="1">
    <citation type="journal article" date="2014" name="BMC Genomics">
        <title>Genome sequence of Anopheles sinensis provides insight into genetics basis of mosquito competence for malaria parasites.</title>
        <authorList>
            <person name="Zhou D."/>
            <person name="Zhang D."/>
            <person name="Ding G."/>
            <person name="Shi L."/>
            <person name="Hou Q."/>
            <person name="Ye Y."/>
            <person name="Xu Y."/>
            <person name="Zhou H."/>
            <person name="Xiong C."/>
            <person name="Li S."/>
            <person name="Yu J."/>
            <person name="Hong S."/>
            <person name="Yu X."/>
            <person name="Zou P."/>
            <person name="Chen C."/>
            <person name="Chang X."/>
            <person name="Wang W."/>
            <person name="Lv Y."/>
            <person name="Sun Y."/>
            <person name="Ma L."/>
            <person name="Shen B."/>
            <person name="Zhu C."/>
        </authorList>
    </citation>
    <scope>NUCLEOTIDE SEQUENCE [LARGE SCALE GENOMIC DNA]</scope>
</reference>
<evidence type="ECO:0000313" key="2">
    <source>
        <dbReference type="EnsemblMetazoa" id="ASIC016463-PA"/>
    </source>
</evidence>
<dbReference type="EMBL" id="ATLV01023123">
    <property type="status" value="NOT_ANNOTATED_CDS"/>
    <property type="molecule type" value="Genomic_DNA"/>
</dbReference>
<dbReference type="AlphaFoldDB" id="A0A084WE33"/>
<evidence type="ECO:0000313" key="1">
    <source>
        <dbReference type="EMBL" id="KFB48477.1"/>
    </source>
</evidence>
<reference evidence="2" key="2">
    <citation type="submission" date="2020-05" db="UniProtKB">
        <authorList>
            <consortium name="EnsemblMetazoa"/>
        </authorList>
    </citation>
    <scope>IDENTIFICATION</scope>
</reference>
<keyword evidence="3" id="KW-1185">Reference proteome</keyword>
<name>A0A084WE33_ANOSI</name>
<evidence type="ECO:0000313" key="3">
    <source>
        <dbReference type="Proteomes" id="UP000030765"/>
    </source>
</evidence>
<sequence length="76" mass="8253">MEVFSTCPTCVFTDTAHTDILGGAKRSKHNCTIVGTTAGDQGVGASERNHQFIKAMHLAPWETVVTFPVLYSRRSA</sequence>
<dbReference type="EMBL" id="KE525340">
    <property type="protein sequence ID" value="KFB48477.1"/>
    <property type="molecule type" value="Genomic_DNA"/>
</dbReference>